<evidence type="ECO:0000313" key="4">
    <source>
        <dbReference type="Proteomes" id="UP000014500"/>
    </source>
</evidence>
<dbReference type="EMBL" id="JH429693">
    <property type="status" value="NOT_ANNOTATED_CDS"/>
    <property type="molecule type" value="Genomic_DNA"/>
</dbReference>
<evidence type="ECO:0000256" key="1">
    <source>
        <dbReference type="SAM" id="Coils"/>
    </source>
</evidence>
<feature type="region of interest" description="Disordered" evidence="2">
    <location>
        <begin position="144"/>
        <end position="239"/>
    </location>
</feature>
<sequence length="324" mass="37277">MARKQSRFRFTTIENLRTIDETYNILCEDVSTTEIEMWENLHGVLSCNNSRFESCSVRLLKGHMLDQVTKYKKIESGEIKETGKERENTPWKEKMEKLLTVWLNYNNLVELETTQKNQKTGRPRKTAEKSDLELAKEIRNAALSSMRKQKAVDDDHSSENSNSGDPNLKTTDVSPTSQVDENLATPSTSQVNENLATPSTSQVNENLATSSTSQVNENLTTPSTSKDTSQTLGPSTKRRKCTTKVEGVWSYLAEKSRDELQLNREIHKDDLNFKKEHLEFKKQKLEFEREKWQAERDEREKRDESQAATTKLLSVMLISEFTEL</sequence>
<accession>T1IH47</accession>
<name>T1IH47_STRMM</name>
<proteinExistence type="predicted"/>
<feature type="coiled-coil region" evidence="1">
    <location>
        <begin position="275"/>
        <end position="302"/>
    </location>
</feature>
<dbReference type="PhylomeDB" id="T1IH47"/>
<dbReference type="AlphaFoldDB" id="T1IH47"/>
<feature type="region of interest" description="Disordered" evidence="2">
    <location>
        <begin position="114"/>
        <end position="133"/>
    </location>
</feature>
<dbReference type="Proteomes" id="UP000014500">
    <property type="component" value="Unassembled WGS sequence"/>
</dbReference>
<reference evidence="4" key="1">
    <citation type="submission" date="2011-05" db="EMBL/GenBank/DDBJ databases">
        <authorList>
            <person name="Richards S.R."/>
            <person name="Qu J."/>
            <person name="Jiang H."/>
            <person name="Jhangiani S.N."/>
            <person name="Agravi P."/>
            <person name="Goodspeed R."/>
            <person name="Gross S."/>
            <person name="Mandapat C."/>
            <person name="Jackson L."/>
            <person name="Mathew T."/>
            <person name="Pu L."/>
            <person name="Thornton R."/>
            <person name="Saada N."/>
            <person name="Wilczek-Boney K.B."/>
            <person name="Lee S."/>
            <person name="Kovar C."/>
            <person name="Wu Y."/>
            <person name="Scherer S.E."/>
            <person name="Worley K.C."/>
            <person name="Muzny D.M."/>
            <person name="Gibbs R."/>
        </authorList>
    </citation>
    <scope>NUCLEOTIDE SEQUENCE</scope>
    <source>
        <strain evidence="4">Brora</strain>
    </source>
</reference>
<keyword evidence="1" id="KW-0175">Coiled coil</keyword>
<keyword evidence="4" id="KW-1185">Reference proteome</keyword>
<organism evidence="3 4">
    <name type="scientific">Strigamia maritima</name>
    <name type="common">European centipede</name>
    <name type="synonym">Geophilus maritimus</name>
    <dbReference type="NCBI Taxonomy" id="126957"/>
    <lineage>
        <taxon>Eukaryota</taxon>
        <taxon>Metazoa</taxon>
        <taxon>Ecdysozoa</taxon>
        <taxon>Arthropoda</taxon>
        <taxon>Myriapoda</taxon>
        <taxon>Chilopoda</taxon>
        <taxon>Pleurostigmophora</taxon>
        <taxon>Geophilomorpha</taxon>
        <taxon>Linotaeniidae</taxon>
        <taxon>Strigamia</taxon>
    </lineage>
</organism>
<feature type="compositionally biased region" description="Polar residues" evidence="2">
    <location>
        <begin position="159"/>
        <end position="234"/>
    </location>
</feature>
<evidence type="ECO:0000313" key="3">
    <source>
        <dbReference type="EnsemblMetazoa" id="SMAR000153-PA"/>
    </source>
</evidence>
<protein>
    <submittedName>
        <fullName evidence="3">Uncharacterized protein</fullName>
    </submittedName>
</protein>
<reference evidence="3" key="2">
    <citation type="submission" date="2015-02" db="UniProtKB">
        <authorList>
            <consortium name="EnsemblMetazoa"/>
        </authorList>
    </citation>
    <scope>IDENTIFICATION</scope>
</reference>
<evidence type="ECO:0000256" key="2">
    <source>
        <dbReference type="SAM" id="MobiDB-lite"/>
    </source>
</evidence>
<dbReference type="HOGENOM" id="CLU_858738_0_0_1"/>
<dbReference type="EnsemblMetazoa" id="SMAR000153-RA">
    <property type="protein sequence ID" value="SMAR000153-PA"/>
    <property type="gene ID" value="SMAR000153"/>
</dbReference>